<dbReference type="PROSITE" id="PS50016">
    <property type="entry name" value="ZF_PHD_2"/>
    <property type="match status" value="1"/>
</dbReference>
<organism evidence="7 8">
    <name type="scientific">Callosobruchus maculatus</name>
    <name type="common">Southern cowpea weevil</name>
    <name type="synonym">Pulse bruchid</name>
    <dbReference type="NCBI Taxonomy" id="64391"/>
    <lineage>
        <taxon>Eukaryota</taxon>
        <taxon>Metazoa</taxon>
        <taxon>Ecdysozoa</taxon>
        <taxon>Arthropoda</taxon>
        <taxon>Hexapoda</taxon>
        <taxon>Insecta</taxon>
        <taxon>Pterygota</taxon>
        <taxon>Neoptera</taxon>
        <taxon>Endopterygota</taxon>
        <taxon>Coleoptera</taxon>
        <taxon>Polyphaga</taxon>
        <taxon>Cucujiformia</taxon>
        <taxon>Chrysomeloidea</taxon>
        <taxon>Chrysomelidae</taxon>
        <taxon>Bruchinae</taxon>
        <taxon>Bruchini</taxon>
        <taxon>Callosobruchus</taxon>
    </lineage>
</organism>
<keyword evidence="2 4" id="KW-0863">Zinc-finger</keyword>
<keyword evidence="1" id="KW-0479">Metal-binding</keyword>
<accession>A0A653CPH2</accession>
<dbReference type="CDD" id="cd15563">
    <property type="entry name" value="PHD3_PHF14"/>
    <property type="match status" value="1"/>
</dbReference>
<gene>
    <name evidence="7" type="ORF">CALMAC_LOCUS10640</name>
</gene>
<dbReference type="GO" id="GO:0036205">
    <property type="term" value="P:histone catabolic process"/>
    <property type="evidence" value="ECO:0007669"/>
    <property type="project" value="TreeGrafter"/>
</dbReference>
<dbReference type="EMBL" id="CAACVG010008382">
    <property type="protein sequence ID" value="VEN49569.1"/>
    <property type="molecule type" value="Genomic_DNA"/>
</dbReference>
<dbReference type="PANTHER" id="PTHR47672">
    <property type="entry name" value="E3 UBIQUITIN-PROTEIN LIGASE SNT2"/>
    <property type="match status" value="1"/>
</dbReference>
<evidence type="ECO:0000256" key="1">
    <source>
        <dbReference type="ARBA" id="ARBA00022723"/>
    </source>
</evidence>
<keyword evidence="3" id="KW-0862">Zinc</keyword>
<feature type="compositionally biased region" description="Basic and acidic residues" evidence="5">
    <location>
        <begin position="34"/>
        <end position="43"/>
    </location>
</feature>
<dbReference type="GO" id="GO:0008270">
    <property type="term" value="F:zinc ion binding"/>
    <property type="evidence" value="ECO:0007669"/>
    <property type="project" value="UniProtKB-KW"/>
</dbReference>
<evidence type="ECO:0000313" key="7">
    <source>
        <dbReference type="EMBL" id="VEN49569.1"/>
    </source>
</evidence>
<dbReference type="PROSITE" id="PS01359">
    <property type="entry name" value="ZF_PHD_1"/>
    <property type="match status" value="1"/>
</dbReference>
<dbReference type="AlphaFoldDB" id="A0A653CPH2"/>
<evidence type="ECO:0000259" key="6">
    <source>
        <dbReference type="PROSITE" id="PS50016"/>
    </source>
</evidence>
<dbReference type="Gene3D" id="2.30.30.1150">
    <property type="match status" value="1"/>
</dbReference>
<dbReference type="Pfam" id="PF00628">
    <property type="entry name" value="PHD"/>
    <property type="match status" value="1"/>
</dbReference>
<keyword evidence="8" id="KW-1185">Reference proteome</keyword>
<evidence type="ECO:0000256" key="5">
    <source>
        <dbReference type="SAM" id="MobiDB-lite"/>
    </source>
</evidence>
<proteinExistence type="predicted"/>
<dbReference type="GO" id="GO:0048189">
    <property type="term" value="C:Lid2 complex"/>
    <property type="evidence" value="ECO:0007669"/>
    <property type="project" value="TreeGrafter"/>
</dbReference>
<feature type="domain" description="PHD-type" evidence="6">
    <location>
        <begin position="123"/>
        <end position="176"/>
    </location>
</feature>
<dbReference type="SUPFAM" id="SSF57903">
    <property type="entry name" value="FYVE/PHD zinc finger"/>
    <property type="match status" value="1"/>
</dbReference>
<evidence type="ECO:0000313" key="8">
    <source>
        <dbReference type="Proteomes" id="UP000410492"/>
    </source>
</evidence>
<dbReference type="InterPro" id="IPR011011">
    <property type="entry name" value="Znf_FYVE_PHD"/>
</dbReference>
<evidence type="ECO:0000256" key="4">
    <source>
        <dbReference type="PROSITE-ProRule" id="PRU00146"/>
    </source>
</evidence>
<feature type="region of interest" description="Disordered" evidence="5">
    <location>
        <begin position="1"/>
        <end position="129"/>
    </location>
</feature>
<evidence type="ECO:0000256" key="3">
    <source>
        <dbReference type="ARBA" id="ARBA00022833"/>
    </source>
</evidence>
<reference evidence="7 8" key="1">
    <citation type="submission" date="2019-01" db="EMBL/GenBank/DDBJ databases">
        <authorList>
            <person name="Sayadi A."/>
        </authorList>
    </citation>
    <scope>NUCLEOTIDE SEQUENCE [LARGE SCALE GENOMIC DNA]</scope>
</reference>
<dbReference type="GO" id="GO:0004842">
    <property type="term" value="F:ubiquitin-protein transferase activity"/>
    <property type="evidence" value="ECO:0007669"/>
    <property type="project" value="TreeGrafter"/>
</dbReference>
<feature type="non-terminal residue" evidence="7">
    <location>
        <position position="1"/>
    </location>
</feature>
<dbReference type="Proteomes" id="UP000410492">
    <property type="component" value="Unassembled WGS sequence"/>
</dbReference>
<name>A0A653CPH2_CALMS</name>
<dbReference type="OrthoDB" id="336088at2759"/>
<feature type="compositionally biased region" description="Polar residues" evidence="5">
    <location>
        <begin position="78"/>
        <end position="92"/>
    </location>
</feature>
<sequence length="179" mass="19419">REKHRNRCANGEGYSPGLDGFPFKEHKRKRKKKSFDIDDELPHPRITIKIKPIPLPAGEVASESNPQRFYVPQEGVEGTTTMAGSSITTAATRPSRISRGSTGMRSPPRAGPKVSPKKAGGTGDTCDVCGEGGSANDSVKCDECQKNYHFSCLDPPLKKSPKKRGYSWHCADCDPTGSD</sequence>
<dbReference type="PANTHER" id="PTHR47672:SF1">
    <property type="entry name" value="E3 UBIQUITIN-PROTEIN LIGASE SNT2"/>
    <property type="match status" value="1"/>
</dbReference>
<dbReference type="InterPro" id="IPR019787">
    <property type="entry name" value="Znf_PHD-finger"/>
</dbReference>
<dbReference type="InterPro" id="IPR029617">
    <property type="entry name" value="Snt2"/>
</dbReference>
<feature type="region of interest" description="Disordered" evidence="5">
    <location>
        <begin position="155"/>
        <end position="179"/>
    </location>
</feature>
<protein>
    <recommendedName>
        <fullName evidence="6">PHD-type domain-containing protein</fullName>
    </recommendedName>
</protein>
<dbReference type="SMART" id="SM00249">
    <property type="entry name" value="PHD"/>
    <property type="match status" value="1"/>
</dbReference>
<dbReference type="InterPro" id="IPR001965">
    <property type="entry name" value="Znf_PHD"/>
</dbReference>
<evidence type="ECO:0000256" key="2">
    <source>
        <dbReference type="ARBA" id="ARBA00022771"/>
    </source>
</evidence>
<dbReference type="InterPro" id="IPR019786">
    <property type="entry name" value="Zinc_finger_PHD-type_CS"/>
</dbReference>